<evidence type="ECO:0000256" key="11">
    <source>
        <dbReference type="ARBA" id="ARBA00073204"/>
    </source>
</evidence>
<evidence type="ECO:0000256" key="1">
    <source>
        <dbReference type="ARBA" id="ARBA00004245"/>
    </source>
</evidence>
<dbReference type="InterPro" id="IPR001752">
    <property type="entry name" value="Kinesin_motor_dom"/>
</dbReference>
<dbReference type="SUPFAM" id="SSF50729">
    <property type="entry name" value="PH domain-like"/>
    <property type="match status" value="1"/>
</dbReference>
<comment type="similarity">
    <text evidence="12">Belongs to the TRAFAC class myosin-kinesin ATPase superfamily. Kinesin family.</text>
</comment>
<dbReference type="GO" id="GO:0005874">
    <property type="term" value="C:microtubule"/>
    <property type="evidence" value="ECO:0007669"/>
    <property type="project" value="UniProtKB-KW"/>
</dbReference>
<dbReference type="PRINTS" id="PR00380">
    <property type="entry name" value="KINESINHEAVY"/>
</dbReference>
<feature type="domain" description="H15" evidence="16">
    <location>
        <begin position="354"/>
        <end position="429"/>
    </location>
</feature>
<feature type="compositionally biased region" description="Acidic residues" evidence="13">
    <location>
        <begin position="53"/>
        <end position="63"/>
    </location>
</feature>
<feature type="binding site" evidence="12">
    <location>
        <begin position="1072"/>
        <end position="1079"/>
    </location>
    <ligand>
        <name>ATP</name>
        <dbReference type="ChEBI" id="CHEBI:30616"/>
    </ligand>
</feature>
<feature type="compositionally biased region" description="Basic and acidic residues" evidence="13">
    <location>
        <begin position="71"/>
        <end position="88"/>
    </location>
</feature>
<dbReference type="GO" id="GO:0003777">
    <property type="term" value="F:microtubule motor activity"/>
    <property type="evidence" value="ECO:0007669"/>
    <property type="project" value="InterPro"/>
</dbReference>
<comment type="caution">
    <text evidence="17">The sequence shown here is derived from an EMBL/GenBank/DDBJ whole genome shotgun (WGS) entry which is preliminary data.</text>
</comment>
<evidence type="ECO:0000256" key="8">
    <source>
        <dbReference type="ARBA" id="ARBA00023212"/>
    </source>
</evidence>
<dbReference type="GO" id="GO:0000786">
    <property type="term" value="C:nucleosome"/>
    <property type="evidence" value="ECO:0007669"/>
    <property type="project" value="InterPro"/>
</dbReference>
<feature type="compositionally biased region" description="Basic and acidic residues" evidence="13">
    <location>
        <begin position="105"/>
        <end position="115"/>
    </location>
</feature>
<dbReference type="PANTHER" id="PTHR47969:SF21">
    <property type="entry name" value="KINESIN-LIKE PROTEIN"/>
    <property type="match status" value="1"/>
</dbReference>
<evidence type="ECO:0000256" key="5">
    <source>
        <dbReference type="ARBA" id="ARBA00022840"/>
    </source>
</evidence>
<feature type="domain" description="H15" evidence="16">
    <location>
        <begin position="233"/>
        <end position="346"/>
    </location>
</feature>
<dbReference type="PROSITE" id="PS00411">
    <property type="entry name" value="KINESIN_MOTOR_1"/>
    <property type="match status" value="1"/>
</dbReference>
<comment type="subunit">
    <text evidence="10">Homodimer. Interacts with APBA1 (via PDZ domain); the interaction is direct and is required for association of KIF17 with the cargo that is to be transported. Interacts with IFT B complex components IFT52 and IFT57. Interacts with IFT70B. Interacts with PIWIL1. Interacts with TBATA.</text>
</comment>
<evidence type="ECO:0000256" key="10">
    <source>
        <dbReference type="ARBA" id="ARBA00062719"/>
    </source>
</evidence>
<dbReference type="Pfam" id="PF00640">
    <property type="entry name" value="PID"/>
    <property type="match status" value="1"/>
</dbReference>
<evidence type="ECO:0000256" key="13">
    <source>
        <dbReference type="SAM" id="MobiDB-lite"/>
    </source>
</evidence>
<keyword evidence="7 12" id="KW-0505">Motor protein</keyword>
<feature type="compositionally biased region" description="Low complexity" evidence="13">
    <location>
        <begin position="520"/>
        <end position="540"/>
    </location>
</feature>
<keyword evidence="3" id="KW-0493">Microtubule</keyword>
<proteinExistence type="inferred from homology"/>
<keyword evidence="18" id="KW-1185">Reference proteome</keyword>
<dbReference type="SUPFAM" id="SSF46785">
    <property type="entry name" value="Winged helix' DNA-binding domain"/>
    <property type="match status" value="2"/>
</dbReference>
<dbReference type="GO" id="GO:0005524">
    <property type="term" value="F:ATP binding"/>
    <property type="evidence" value="ECO:0007669"/>
    <property type="project" value="UniProtKB-UniRule"/>
</dbReference>
<dbReference type="GO" id="GO:0003677">
    <property type="term" value="F:DNA binding"/>
    <property type="evidence" value="ECO:0007669"/>
    <property type="project" value="InterPro"/>
</dbReference>
<feature type="compositionally biased region" description="Low complexity" evidence="13">
    <location>
        <begin position="616"/>
        <end position="626"/>
    </location>
</feature>
<dbReference type="SMART" id="SM00129">
    <property type="entry name" value="KISc"/>
    <property type="match status" value="1"/>
</dbReference>
<dbReference type="InterPro" id="IPR019821">
    <property type="entry name" value="Kinesin_motor_CS"/>
</dbReference>
<evidence type="ECO:0000256" key="12">
    <source>
        <dbReference type="PROSITE-ProRule" id="PRU00283"/>
    </source>
</evidence>
<dbReference type="EMBL" id="JAROKS010000011">
    <property type="protein sequence ID" value="KAK1800084.1"/>
    <property type="molecule type" value="Genomic_DNA"/>
</dbReference>
<feature type="domain" description="H15" evidence="16">
    <location>
        <begin position="143"/>
        <end position="219"/>
    </location>
</feature>
<name>A0AAD8ZIJ4_9TELE</name>
<keyword evidence="8" id="KW-0206">Cytoskeleton</keyword>
<feature type="compositionally biased region" description="Low complexity" evidence="13">
    <location>
        <begin position="559"/>
        <end position="595"/>
    </location>
</feature>
<evidence type="ECO:0000256" key="9">
    <source>
        <dbReference type="ARBA" id="ARBA00059114"/>
    </source>
</evidence>
<dbReference type="Proteomes" id="UP001239994">
    <property type="component" value="Unassembled WGS sequence"/>
</dbReference>
<dbReference type="GO" id="GO:0048731">
    <property type="term" value="P:system development"/>
    <property type="evidence" value="ECO:0007669"/>
    <property type="project" value="UniProtKB-ARBA"/>
</dbReference>
<keyword evidence="5 12" id="KW-0067">ATP-binding</keyword>
<accession>A0AAD8ZIJ4</accession>
<feature type="domain" description="PID" evidence="14">
    <location>
        <begin position="742"/>
        <end position="858"/>
    </location>
</feature>
<feature type="domain" description="Kinesin motor" evidence="15">
    <location>
        <begin position="975"/>
        <end position="1316"/>
    </location>
</feature>
<dbReference type="Gene3D" id="3.40.850.10">
    <property type="entry name" value="Kinesin motor domain"/>
    <property type="match status" value="1"/>
</dbReference>
<dbReference type="InterPro" id="IPR005818">
    <property type="entry name" value="Histone_H1/H5_H15"/>
</dbReference>
<dbReference type="CDD" id="cd13157">
    <property type="entry name" value="PTB_tensin-related"/>
    <property type="match status" value="1"/>
</dbReference>
<protein>
    <recommendedName>
        <fullName evidence="11">Kinesin-like protein KIF17</fullName>
    </recommendedName>
</protein>
<feature type="compositionally biased region" description="Basic residues" evidence="13">
    <location>
        <begin position="600"/>
        <end position="615"/>
    </location>
</feature>
<feature type="compositionally biased region" description="Basic residues" evidence="13">
    <location>
        <begin position="489"/>
        <end position="519"/>
    </location>
</feature>
<dbReference type="GO" id="GO:0006334">
    <property type="term" value="P:nucleosome assembly"/>
    <property type="evidence" value="ECO:0007669"/>
    <property type="project" value="InterPro"/>
</dbReference>
<comment type="subcellular location">
    <subcellularLocation>
        <location evidence="1">Cytoplasm</location>
        <location evidence="1">Cytoskeleton</location>
    </subcellularLocation>
</comment>
<dbReference type="Pfam" id="PF00538">
    <property type="entry name" value="Linker_histone"/>
    <property type="match status" value="3"/>
</dbReference>
<dbReference type="InterPro" id="IPR036390">
    <property type="entry name" value="WH_DNA-bd_sf"/>
</dbReference>
<dbReference type="InterPro" id="IPR027640">
    <property type="entry name" value="Kinesin-like_fam"/>
</dbReference>
<evidence type="ECO:0000259" key="16">
    <source>
        <dbReference type="PROSITE" id="PS51504"/>
    </source>
</evidence>
<dbReference type="SUPFAM" id="SSF52540">
    <property type="entry name" value="P-loop containing nucleoside triphosphate hydrolases"/>
    <property type="match status" value="1"/>
</dbReference>
<dbReference type="SMART" id="SM00462">
    <property type="entry name" value="PTB"/>
    <property type="match status" value="1"/>
</dbReference>
<dbReference type="GO" id="GO:0007018">
    <property type="term" value="P:microtubule-based movement"/>
    <property type="evidence" value="ECO:0007669"/>
    <property type="project" value="InterPro"/>
</dbReference>
<comment type="function">
    <text evidence="9">Dendrite-specific motor protein which, in association with the Apba1-containing complex (LIN-10-LIN-2-LIN-7 complex), transports vesicles containing N-methyl-D-aspartate (NMDA) receptor subunit NR2B along microtubules.</text>
</comment>
<dbReference type="SMART" id="SM00526">
    <property type="entry name" value="H15"/>
    <property type="match status" value="3"/>
</dbReference>
<dbReference type="Pfam" id="PF00225">
    <property type="entry name" value="Kinesin"/>
    <property type="match status" value="1"/>
</dbReference>
<feature type="compositionally biased region" description="Acidic residues" evidence="13">
    <location>
        <begin position="466"/>
        <end position="484"/>
    </location>
</feature>
<dbReference type="PROSITE" id="PS51504">
    <property type="entry name" value="H15"/>
    <property type="match status" value="3"/>
</dbReference>
<evidence type="ECO:0000256" key="2">
    <source>
        <dbReference type="ARBA" id="ARBA00022490"/>
    </source>
</evidence>
<evidence type="ECO:0000259" key="14">
    <source>
        <dbReference type="PROSITE" id="PS01179"/>
    </source>
</evidence>
<dbReference type="InterPro" id="IPR006020">
    <property type="entry name" value="PTB/PI_dom"/>
</dbReference>
<keyword evidence="4 12" id="KW-0547">Nucleotide-binding</keyword>
<organism evidence="17 18">
    <name type="scientific">Electrophorus voltai</name>
    <dbReference type="NCBI Taxonomy" id="2609070"/>
    <lineage>
        <taxon>Eukaryota</taxon>
        <taxon>Metazoa</taxon>
        <taxon>Chordata</taxon>
        <taxon>Craniata</taxon>
        <taxon>Vertebrata</taxon>
        <taxon>Euteleostomi</taxon>
        <taxon>Actinopterygii</taxon>
        <taxon>Neopterygii</taxon>
        <taxon>Teleostei</taxon>
        <taxon>Ostariophysi</taxon>
        <taxon>Gymnotiformes</taxon>
        <taxon>Gymnotoidei</taxon>
        <taxon>Gymnotidae</taxon>
        <taxon>Electrophorus</taxon>
    </lineage>
</organism>
<dbReference type="GO" id="GO:0008017">
    <property type="term" value="F:microtubule binding"/>
    <property type="evidence" value="ECO:0007669"/>
    <property type="project" value="InterPro"/>
</dbReference>
<dbReference type="InterPro" id="IPR011993">
    <property type="entry name" value="PH-like_dom_sf"/>
</dbReference>
<sequence length="1370" mass="149613">MQSTVMPIRRSAGAQPKEDPNPAPAPEKDPKASSGEASSEAEGQEAPAPATPEGDERDGEGETSAENAPGGKREGEDGEKPTKGEKSESGGAEEQGKKKKKKDGIKKEDGAEDKGKKMKRTIPAWATMSASKLAVTPKTVSLSQPKVEEVLLDAIQNCKERTGASVFTIMKYVTKKYSTMEMDKRTKSLYKRALKRLVEKGAVKQLKGKGFSGSFTIGKVPTNSKKQSAMAGVKGTLGEALPLIMTRLCEPKEASYILIKKYLEQHFPQLNVENRSDLAAIIAIASSIHQSSLALPYVRVPVLIATYFCASLRPDVLKNCLQRAVEKGYLEQITGKGASGTFQLKKSGNKVLLGGGLLEDAIVAAITAMNEPKCCSISTLRKFLVESYKDQNIYLLLANLKRTLQRCKMMGWMEQITGHGLSGTYQLSYPYYPSPGVLIPEMMEKLKQKEAKKLQQQKRRTQQASDSEEESDEDEEEDSEDEEPPPPKRAQKRPAPKGRQPPPRKKAKPSSRKPARAKKPAAPSRKLPAAAAKAAAASRKAPPPPKATPIKKAPPPKATPVKKAPPAKATPVKKAPPAKPTPVKKAAPARTPKTPVVKKMTSRVSKRSPPKKSPAKKQAAPSAVKSKTAKERAHADPGVGVKVCAGGTRSCFYRLLSAGEGRGHDDKVRQTCATGCASPVGASNAVLNGLLVAVRARLIDSKSTVGDFSSSQASSQQVKLTTWARHQPERMELSRGLRSFGYVGSFPVDDCCLDDQMQQLHMQLKSLTNSKRRRSVSLKFSVKGVKVYNEDETTLLMAHALRRVSLSIARPSDAQFAFVAHNPGSPDAQLYCHLFKARHARAAQFLNLLLCRCFQLFYLDKHPEDAQVDSSVRKPTCAPSLLNHGFPLSVSALVSFRRAPNQGLLLPEPKVPPHPSTDVISGPEDVFPISPTLVRKKAMRDKVLRSGAYRSFTCTPLKQRHLQDRLNAPQGKGPDSVPACRVRAPSLAETEEALAHAVWSWTGISSDSSSSLLAEDVLGSYLLCPHPEKPNVGSLLIRFPSGLVTLAVKTCKGKCFLEGVTEGYNGTIFAYGQTGSGKSFTMQGVVDPPSQKGVIPRAFDHVFETIQCAENAKFLVRASYLEIYREEIRDLLGRDTKQKLELKEHPERGIYVRDLSMHTVHSVGECERVMELGWKNRSVGYTLMNKDSSRSHSIFTIYLEIFNTDADGEDHLRAGKLNLVDLAGSERQSKTGATGDRLQEATKINLSLSALGNVISALVDGRSRHIPYRDSKLTRLLQDSLGGNTRTLMVACLSPADNNYEESLSTLRYANRAKSIRNVPRINEDPKDALLREYREEIRQLRALISGQLGSTGINCKSHQKGTCCSYPAH</sequence>
<evidence type="ECO:0000259" key="15">
    <source>
        <dbReference type="PROSITE" id="PS50067"/>
    </source>
</evidence>
<dbReference type="Gene3D" id="1.10.10.10">
    <property type="entry name" value="Winged helix-like DNA-binding domain superfamily/Winged helix DNA-binding domain"/>
    <property type="match status" value="3"/>
</dbReference>
<feature type="region of interest" description="Disordered" evidence="13">
    <location>
        <begin position="448"/>
        <end position="635"/>
    </location>
</feature>
<evidence type="ECO:0000313" key="17">
    <source>
        <dbReference type="EMBL" id="KAK1800084.1"/>
    </source>
</evidence>
<evidence type="ECO:0000256" key="7">
    <source>
        <dbReference type="ARBA" id="ARBA00023175"/>
    </source>
</evidence>
<feature type="compositionally biased region" description="Basic and acidic residues" evidence="13">
    <location>
        <begin position="16"/>
        <end position="31"/>
    </location>
</feature>
<dbReference type="FunFam" id="3.40.850.10:FF:000029">
    <property type="entry name" value="Kinesin-like protein KIF17"/>
    <property type="match status" value="1"/>
</dbReference>
<keyword evidence="2" id="KW-0963">Cytoplasm</keyword>
<dbReference type="InterPro" id="IPR036961">
    <property type="entry name" value="Kinesin_motor_dom_sf"/>
</dbReference>
<keyword evidence="6" id="KW-0175">Coiled coil</keyword>
<dbReference type="PROSITE" id="PS50067">
    <property type="entry name" value="KINESIN_MOTOR_2"/>
    <property type="match status" value="1"/>
</dbReference>
<evidence type="ECO:0000256" key="3">
    <source>
        <dbReference type="ARBA" id="ARBA00022701"/>
    </source>
</evidence>
<evidence type="ECO:0000256" key="4">
    <source>
        <dbReference type="ARBA" id="ARBA00022741"/>
    </source>
</evidence>
<gene>
    <name evidence="17" type="ORF">P4O66_006132</name>
</gene>
<evidence type="ECO:0000256" key="6">
    <source>
        <dbReference type="ARBA" id="ARBA00023054"/>
    </source>
</evidence>
<dbReference type="InterPro" id="IPR036388">
    <property type="entry name" value="WH-like_DNA-bd_sf"/>
</dbReference>
<dbReference type="Gene3D" id="2.30.29.30">
    <property type="entry name" value="Pleckstrin-homology domain (PH domain)/Phosphotyrosine-binding domain (PTB)"/>
    <property type="match status" value="1"/>
</dbReference>
<dbReference type="CDD" id="cd00073">
    <property type="entry name" value="H15"/>
    <property type="match status" value="1"/>
</dbReference>
<reference evidence="17" key="1">
    <citation type="submission" date="2023-03" db="EMBL/GenBank/DDBJ databases">
        <title>Electrophorus voltai genome.</title>
        <authorList>
            <person name="Bian C."/>
        </authorList>
    </citation>
    <scope>NUCLEOTIDE SEQUENCE</scope>
    <source>
        <strain evidence="17">CB-2022</strain>
        <tissue evidence="17">Muscle</tissue>
    </source>
</reference>
<dbReference type="InterPro" id="IPR027417">
    <property type="entry name" value="P-loop_NTPase"/>
</dbReference>
<feature type="region of interest" description="Disordered" evidence="13">
    <location>
        <begin position="1"/>
        <end position="120"/>
    </location>
</feature>
<dbReference type="PANTHER" id="PTHR47969">
    <property type="entry name" value="CHROMOSOME-ASSOCIATED KINESIN KIF4A-RELATED"/>
    <property type="match status" value="1"/>
</dbReference>
<evidence type="ECO:0000313" key="18">
    <source>
        <dbReference type="Proteomes" id="UP001239994"/>
    </source>
</evidence>
<feature type="compositionally biased region" description="Low complexity" evidence="13">
    <location>
        <begin position="32"/>
        <end position="52"/>
    </location>
</feature>
<feature type="compositionally biased region" description="Pro residues" evidence="13">
    <location>
        <begin position="541"/>
        <end position="558"/>
    </location>
</feature>
<dbReference type="PROSITE" id="PS01179">
    <property type="entry name" value="PID"/>
    <property type="match status" value="1"/>
</dbReference>